<name>A0A090GMZ0_MESPL</name>
<evidence type="ECO:0000313" key="2">
    <source>
        <dbReference type="EMBL" id="CDX39780.1"/>
    </source>
</evidence>
<dbReference type="GO" id="GO:0016747">
    <property type="term" value="F:acyltransferase activity, transferring groups other than amino-acyl groups"/>
    <property type="evidence" value="ECO:0007669"/>
    <property type="project" value="InterPro"/>
</dbReference>
<sequence length="279" mass="29678">MQQGEIAIQAFGPDHIEGAVALSRQENWPHRPQDWQMALQLSNGAVALDDQGRVVGTILVTPYGMDCAMINMVIVDRNARGMGLGRRLMEQAFALAEDRPLRLVATAEGMPLYQKLGFVPSGTILQHQGSVAQLGAPDGVGAASADDLPEIKVLDRDAYGANREALIDALAERGQFAVIRRNGAIEAYAAIRPFGRGEVVGPVIADSAEEAKALIGFFAASRLGAFLRVDTDRRTGIADWLTEIGLGHVGGGVAMDRPSRTAAARARPKVYALANQALG</sequence>
<dbReference type="Pfam" id="PF13508">
    <property type="entry name" value="Acetyltransf_7"/>
    <property type="match status" value="1"/>
</dbReference>
<dbReference type="PANTHER" id="PTHR47237">
    <property type="entry name" value="SLL0310 PROTEIN"/>
    <property type="match status" value="1"/>
</dbReference>
<evidence type="ECO:0000313" key="3">
    <source>
        <dbReference type="Proteomes" id="UP000046373"/>
    </source>
</evidence>
<organism evidence="2 3">
    <name type="scientific">Mesorhizobium plurifarium</name>
    <dbReference type="NCBI Taxonomy" id="69974"/>
    <lineage>
        <taxon>Bacteria</taxon>
        <taxon>Pseudomonadati</taxon>
        <taxon>Pseudomonadota</taxon>
        <taxon>Alphaproteobacteria</taxon>
        <taxon>Hyphomicrobiales</taxon>
        <taxon>Phyllobacteriaceae</taxon>
        <taxon>Mesorhizobium</taxon>
    </lineage>
</organism>
<dbReference type="InterPro" id="IPR041496">
    <property type="entry name" value="YitH/HolE_GNAT"/>
</dbReference>
<dbReference type="PANTHER" id="PTHR47237:SF2">
    <property type="entry name" value="BLL4206 PROTEIN"/>
    <property type="match status" value="1"/>
</dbReference>
<proteinExistence type="predicted"/>
<dbReference type="Proteomes" id="UP000046373">
    <property type="component" value="Unassembled WGS sequence"/>
</dbReference>
<dbReference type="Gene3D" id="3.40.630.90">
    <property type="match status" value="1"/>
</dbReference>
<dbReference type="Pfam" id="PF18014">
    <property type="entry name" value="Acetyltransf_18"/>
    <property type="match status" value="1"/>
</dbReference>
<feature type="domain" description="N-acetyltransferase" evidence="1">
    <location>
        <begin position="6"/>
        <end position="155"/>
    </location>
</feature>
<evidence type="ECO:0000259" key="1">
    <source>
        <dbReference type="PROSITE" id="PS51186"/>
    </source>
</evidence>
<dbReference type="EMBL" id="CCNB01000019">
    <property type="protein sequence ID" value="CDX39780.1"/>
    <property type="molecule type" value="Genomic_DNA"/>
</dbReference>
<reference evidence="2 3" key="1">
    <citation type="submission" date="2014-08" db="EMBL/GenBank/DDBJ databases">
        <authorList>
            <person name="Moulin Lionel"/>
        </authorList>
    </citation>
    <scope>NUCLEOTIDE SEQUENCE [LARGE SCALE GENOMIC DNA]</scope>
</reference>
<gene>
    <name evidence="2" type="ORF">MPLDJ20_260124</name>
</gene>
<dbReference type="CDD" id="cd04301">
    <property type="entry name" value="NAT_SF"/>
    <property type="match status" value="1"/>
</dbReference>
<protein>
    <submittedName>
        <fullName evidence="2">GCN5-like N-acetyltransferase</fullName>
    </submittedName>
</protein>
<dbReference type="InterPro" id="IPR016181">
    <property type="entry name" value="Acyl_CoA_acyltransferase"/>
</dbReference>
<dbReference type="Gene3D" id="3.40.630.30">
    <property type="match status" value="1"/>
</dbReference>
<accession>A0A090GMZ0</accession>
<dbReference type="InterPro" id="IPR052729">
    <property type="entry name" value="Acyl/Acetyltrans_Enzymes"/>
</dbReference>
<dbReference type="SUPFAM" id="SSF55729">
    <property type="entry name" value="Acyl-CoA N-acyltransferases (Nat)"/>
    <property type="match status" value="1"/>
</dbReference>
<keyword evidence="2" id="KW-0808">Transferase</keyword>
<dbReference type="GeneID" id="31891691"/>
<dbReference type="AlphaFoldDB" id="A0A090GMZ0"/>
<dbReference type="InterPro" id="IPR000182">
    <property type="entry name" value="GNAT_dom"/>
</dbReference>
<dbReference type="PROSITE" id="PS51186">
    <property type="entry name" value="GNAT"/>
    <property type="match status" value="1"/>
</dbReference>